<dbReference type="PRINTS" id="PR01037">
    <property type="entry name" value="TCRTETOQM"/>
</dbReference>
<keyword evidence="3" id="KW-0342">GTP-binding</keyword>
<dbReference type="Pfam" id="PF00679">
    <property type="entry name" value="EFG_C"/>
    <property type="match status" value="1"/>
</dbReference>
<dbReference type="InterPro" id="IPR009000">
    <property type="entry name" value="Transl_B-barrel_sf"/>
</dbReference>
<proteinExistence type="predicted"/>
<dbReference type="PANTHER" id="PTHR43261">
    <property type="entry name" value="TRANSLATION ELONGATION FACTOR G-RELATED"/>
    <property type="match status" value="1"/>
</dbReference>
<dbReference type="InterPro" id="IPR020568">
    <property type="entry name" value="Ribosomal_Su5_D2-typ_SF"/>
</dbReference>
<dbReference type="InterPro" id="IPR027417">
    <property type="entry name" value="P-loop_NTPase"/>
</dbReference>
<dbReference type="InterPro" id="IPR031157">
    <property type="entry name" value="G_TR_CS"/>
</dbReference>
<dbReference type="NCBIfam" id="TIGR00231">
    <property type="entry name" value="small_GTP"/>
    <property type="match status" value="1"/>
</dbReference>
<dbReference type="SUPFAM" id="SSF54980">
    <property type="entry name" value="EF-G C-terminal domain-like"/>
    <property type="match status" value="2"/>
</dbReference>
<dbReference type="Gene3D" id="3.30.70.870">
    <property type="entry name" value="Elongation Factor G (Translational Gtpase), domain 3"/>
    <property type="match status" value="1"/>
</dbReference>
<dbReference type="PRINTS" id="PR00315">
    <property type="entry name" value="ELONGATNFCT"/>
</dbReference>
<organism evidence="5 6">
    <name type="scientific">Microlunatus ginsengisoli</name>
    <dbReference type="NCBI Taxonomy" id="363863"/>
    <lineage>
        <taxon>Bacteria</taxon>
        <taxon>Bacillati</taxon>
        <taxon>Actinomycetota</taxon>
        <taxon>Actinomycetes</taxon>
        <taxon>Propionibacteriales</taxon>
        <taxon>Propionibacteriaceae</taxon>
        <taxon>Microlunatus</taxon>
    </lineage>
</organism>
<dbReference type="PROSITE" id="PS51722">
    <property type="entry name" value="G_TR_2"/>
    <property type="match status" value="1"/>
</dbReference>
<dbReference type="InterPro" id="IPR014721">
    <property type="entry name" value="Ribsml_uS5_D2-typ_fold_subgr"/>
</dbReference>
<reference evidence="6" key="1">
    <citation type="journal article" date="2019" name="Int. J. Syst. Evol. Microbiol.">
        <title>The Global Catalogue of Microorganisms (GCM) 10K type strain sequencing project: providing services to taxonomists for standard genome sequencing and annotation.</title>
        <authorList>
            <consortium name="The Broad Institute Genomics Platform"/>
            <consortium name="The Broad Institute Genome Sequencing Center for Infectious Disease"/>
            <person name="Wu L."/>
            <person name="Ma J."/>
        </authorList>
    </citation>
    <scope>NUCLEOTIDE SEQUENCE [LARGE SCALE GENOMIC DNA]</scope>
    <source>
        <strain evidence="6">JCM 16929</strain>
    </source>
</reference>
<keyword evidence="1" id="KW-0547">Nucleotide-binding</keyword>
<evidence type="ECO:0000256" key="2">
    <source>
        <dbReference type="ARBA" id="ARBA00022917"/>
    </source>
</evidence>
<dbReference type="SUPFAM" id="SSF50447">
    <property type="entry name" value="Translation proteins"/>
    <property type="match status" value="1"/>
</dbReference>
<dbReference type="Gene3D" id="2.40.30.10">
    <property type="entry name" value="Translation factors"/>
    <property type="match status" value="1"/>
</dbReference>
<keyword evidence="2" id="KW-0648">Protein biosynthesis</keyword>
<dbReference type="EMBL" id="BAABAB010000021">
    <property type="protein sequence ID" value="GAA3625508.1"/>
    <property type="molecule type" value="Genomic_DNA"/>
</dbReference>
<comment type="caution">
    <text evidence="5">The sequence shown here is derived from an EMBL/GenBank/DDBJ whole genome shotgun (WGS) entry which is preliminary data.</text>
</comment>
<dbReference type="Gene3D" id="3.30.230.10">
    <property type="match status" value="1"/>
</dbReference>
<gene>
    <name evidence="5" type="ORF">GCM10022236_29810</name>
</gene>
<evidence type="ECO:0000313" key="5">
    <source>
        <dbReference type="EMBL" id="GAA3625508.1"/>
    </source>
</evidence>
<evidence type="ECO:0000256" key="1">
    <source>
        <dbReference type="ARBA" id="ARBA00022741"/>
    </source>
</evidence>
<evidence type="ECO:0000256" key="3">
    <source>
        <dbReference type="ARBA" id="ARBA00023134"/>
    </source>
</evidence>
<dbReference type="PANTHER" id="PTHR43261:SF1">
    <property type="entry name" value="RIBOSOME-RELEASING FACTOR 2, MITOCHONDRIAL"/>
    <property type="match status" value="1"/>
</dbReference>
<dbReference type="Gene3D" id="3.40.50.300">
    <property type="entry name" value="P-loop containing nucleotide triphosphate hydrolases"/>
    <property type="match status" value="1"/>
</dbReference>
<protein>
    <submittedName>
        <fullName evidence="5">TetM/TetW/TetO/TetS family tetracycline resistance ribosomal protection protein</fullName>
    </submittedName>
</protein>
<dbReference type="InterPro" id="IPR005225">
    <property type="entry name" value="Small_GTP-bd"/>
</dbReference>
<dbReference type="InterPro" id="IPR005517">
    <property type="entry name" value="Transl_elong_EFG/EF2_IV"/>
</dbReference>
<keyword evidence="6" id="KW-1185">Reference proteome</keyword>
<feature type="domain" description="Tr-type G" evidence="4">
    <location>
        <begin position="1"/>
        <end position="245"/>
    </location>
</feature>
<dbReference type="SUPFAM" id="SSF52540">
    <property type="entry name" value="P-loop containing nucleoside triphosphate hydrolases"/>
    <property type="match status" value="1"/>
</dbReference>
<dbReference type="Pfam" id="PF03764">
    <property type="entry name" value="EFG_IV"/>
    <property type="match status" value="1"/>
</dbReference>
<dbReference type="SUPFAM" id="SSF54211">
    <property type="entry name" value="Ribosomal protein S5 domain 2-like"/>
    <property type="match status" value="1"/>
</dbReference>
<dbReference type="Pfam" id="PF00009">
    <property type="entry name" value="GTP_EFTU"/>
    <property type="match status" value="1"/>
</dbReference>
<dbReference type="Proteomes" id="UP001501490">
    <property type="component" value="Unassembled WGS sequence"/>
</dbReference>
<dbReference type="SMART" id="SM00889">
    <property type="entry name" value="EFG_IV"/>
    <property type="match status" value="1"/>
</dbReference>
<evidence type="ECO:0000313" key="6">
    <source>
        <dbReference type="Proteomes" id="UP001501490"/>
    </source>
</evidence>
<dbReference type="InterPro" id="IPR000795">
    <property type="entry name" value="T_Tr_GTP-bd_dom"/>
</dbReference>
<name>A0ABP7A5Y3_9ACTN</name>
<dbReference type="PROSITE" id="PS00301">
    <property type="entry name" value="G_TR_1"/>
    <property type="match status" value="1"/>
</dbReference>
<dbReference type="InterPro" id="IPR035647">
    <property type="entry name" value="EFG_III/V"/>
</dbReference>
<evidence type="ECO:0000259" key="4">
    <source>
        <dbReference type="PROSITE" id="PS51722"/>
    </source>
</evidence>
<sequence length="653" mass="69151">MAFLNLGILAHVDAGKTSLTERLLHAAGVIDEIGSVDAGSTQTDTGELERRRGITITSAVASFGAGGHTINLIDTPGHPDFIAEVERALGVLDGAVLVVSAVEGVQAHTRLLMRTLRRLGVPTVIFVNKIDRAGARPDPLVRELEDILGVAVVALQGVVGAGSRAATVVDLAPNEWLDVLSRYDDALLVRYVERGAVPEQTVRARLRRMSRTGRVHPVLFGSAITGAGVDRLLDALPQLLPTAPDSAAGTLSAQVFKLARPNGVRRTYVRVFGGTLQVRTTVPTAGGERKITGLDGFAGSAPRSLDRLTAGQIGLVRGLTGARIGDWVGAPGDNADIGLPPPSWETVVRTLEPGREGELFAALTELADADPLIMVRRDPERHEIGVSLYGEVQKEVIQATLDGQFGLPVGFTETTTRHVERLSGIGAAAEFIHTAANPFLATVGLRIEPAPVGAGVSFELEVERGLMPAAFFTAVEDTARSSLEEGLAGWAVPDARVIMTASGYAPRQSHAHARFDKSMSSTGSDFRFLTALVTAEALRAAGTVVCEPIHAYRVEAPADRLPAVLELLGRVGTSAAPVVDGPLAVITGELPAARMSSLVRRLAGMTRGEGLLESRFVRYDPVRDGEPPHRPRSRPDALQRRNYLLATAGRAPG</sequence>
<accession>A0ABP7A5Y3</accession>
<dbReference type="RefSeq" id="WP_344805881.1">
    <property type="nucleotide sequence ID" value="NZ_BAABAB010000021.1"/>
</dbReference>
<dbReference type="InterPro" id="IPR000640">
    <property type="entry name" value="EFG_V-like"/>
</dbReference>